<organism evidence="1">
    <name type="scientific">Rhizophora mucronata</name>
    <name type="common">Asiatic mangrove</name>
    <dbReference type="NCBI Taxonomy" id="61149"/>
    <lineage>
        <taxon>Eukaryota</taxon>
        <taxon>Viridiplantae</taxon>
        <taxon>Streptophyta</taxon>
        <taxon>Embryophyta</taxon>
        <taxon>Tracheophyta</taxon>
        <taxon>Spermatophyta</taxon>
        <taxon>Magnoliopsida</taxon>
        <taxon>eudicotyledons</taxon>
        <taxon>Gunneridae</taxon>
        <taxon>Pentapetalae</taxon>
        <taxon>rosids</taxon>
        <taxon>fabids</taxon>
        <taxon>Malpighiales</taxon>
        <taxon>Rhizophoraceae</taxon>
        <taxon>Rhizophora</taxon>
    </lineage>
</organism>
<name>A0A2P2Q5L2_RHIMU</name>
<evidence type="ECO:0000313" key="1">
    <source>
        <dbReference type="EMBL" id="MBX62246.1"/>
    </source>
</evidence>
<dbReference type="EMBL" id="GGEC01081762">
    <property type="protein sequence ID" value="MBX62246.1"/>
    <property type="molecule type" value="Transcribed_RNA"/>
</dbReference>
<protein>
    <submittedName>
        <fullName evidence="1">Uncharacterized protein</fullName>
    </submittedName>
</protein>
<dbReference type="AlphaFoldDB" id="A0A2P2Q5L2"/>
<sequence length="27" mass="3106">MTWKAPLAPYPVKYQNEKLASKALIML</sequence>
<accession>A0A2P2Q5L2</accession>
<reference evidence="1" key="1">
    <citation type="submission" date="2018-02" db="EMBL/GenBank/DDBJ databases">
        <title>Rhizophora mucronata_Transcriptome.</title>
        <authorList>
            <person name="Meera S.P."/>
            <person name="Sreeshan A."/>
            <person name="Augustine A."/>
        </authorList>
    </citation>
    <scope>NUCLEOTIDE SEQUENCE</scope>
    <source>
        <tissue evidence="1">Leaf</tissue>
    </source>
</reference>
<proteinExistence type="predicted"/>